<evidence type="ECO:0000256" key="8">
    <source>
        <dbReference type="ARBA" id="ARBA00022692"/>
    </source>
</evidence>
<evidence type="ECO:0000256" key="6">
    <source>
        <dbReference type="ARBA" id="ARBA00022475"/>
    </source>
</evidence>
<dbReference type="PANTHER" id="PTHR10134">
    <property type="entry name" value="CYTOCHROME B-C1 COMPLEX SUBUNIT RIESKE, MITOCHONDRIAL"/>
    <property type="match status" value="1"/>
</dbReference>
<keyword evidence="16 20" id="KW-0472">Membrane</keyword>
<evidence type="ECO:0000256" key="10">
    <source>
        <dbReference type="ARBA" id="ARBA00022723"/>
    </source>
</evidence>
<dbReference type="SUPFAM" id="SSF50022">
    <property type="entry name" value="ISP domain"/>
    <property type="match status" value="1"/>
</dbReference>
<evidence type="ECO:0000256" key="7">
    <source>
        <dbReference type="ARBA" id="ARBA00022660"/>
    </source>
</evidence>
<dbReference type="GO" id="GO:0046872">
    <property type="term" value="F:metal ion binding"/>
    <property type="evidence" value="ECO:0007669"/>
    <property type="project" value="UniProtKB-KW"/>
</dbReference>
<evidence type="ECO:0000256" key="20">
    <source>
        <dbReference type="SAM" id="Phobius"/>
    </source>
</evidence>
<keyword evidence="8 20" id="KW-0812">Transmembrane</keyword>
<dbReference type="InterPro" id="IPR014349">
    <property type="entry name" value="Rieske_Fe-S_prot"/>
</dbReference>
<keyword evidence="15" id="KW-0411">Iron-sulfur</keyword>
<keyword evidence="23" id="KW-1185">Reference proteome</keyword>
<keyword evidence="7" id="KW-0679">Respiratory chain</keyword>
<organism evidence="22 23">
    <name type="scientific">Nesterenkonia sphaerica</name>
    <dbReference type="NCBI Taxonomy" id="1804988"/>
    <lineage>
        <taxon>Bacteria</taxon>
        <taxon>Bacillati</taxon>
        <taxon>Actinomycetota</taxon>
        <taxon>Actinomycetes</taxon>
        <taxon>Micrococcales</taxon>
        <taxon>Micrococcaceae</taxon>
        <taxon>Nesterenkonia</taxon>
    </lineage>
</organism>
<keyword evidence="6" id="KW-1003">Cell membrane</keyword>
<proteinExistence type="inferred from homology"/>
<dbReference type="GO" id="GO:0004497">
    <property type="term" value="F:monooxygenase activity"/>
    <property type="evidence" value="ECO:0007669"/>
    <property type="project" value="UniProtKB-ARBA"/>
</dbReference>
<dbReference type="AlphaFoldDB" id="A0A5R9ANB0"/>
<sequence>MAEHGNGDSTAVVKAGDGTSGGYAIDNPGLPPHRPRLADVDEKAAKRSERQVAAMFIVSIIGTLMFFVGYFAVARMDQFDDYFEGMTALRVQNTLIGVGTALAMLGIGLGIVHWAKTLMPDHEVTEARKPLRTEADRAEAEEIVTGIIEETQIKRRPLLRNTMIAAALLAPLPAVVLFRDLDRTEDFGVERMRHSLWDEGVRLVRDPTGTPIRASDLTIGSAMHVIPENLREIESHGDRLAEKAKAVVLLMRLNPDDLKEPTPGREDWGHDGIIACSKVCTHVGCPVALYERHTHHLLCPCHQSTFDASEEFKVTFGPAGRPLPQLPITVDDEGFLIARSDFTEPVGPTYWERGHTDPEGDFPA</sequence>
<evidence type="ECO:0000256" key="12">
    <source>
        <dbReference type="ARBA" id="ARBA00022989"/>
    </source>
</evidence>
<gene>
    <name evidence="22" type="ORF">FEF27_01955</name>
</gene>
<accession>A0A5R9ANB0</accession>
<dbReference type="Pfam" id="PF19297">
    <property type="entry name" value="QcrA_N"/>
    <property type="match status" value="1"/>
</dbReference>
<comment type="caution">
    <text evidence="22">The sequence shown here is derived from an EMBL/GenBank/DDBJ whole genome shotgun (WGS) entry which is preliminary data.</text>
</comment>
<evidence type="ECO:0000256" key="11">
    <source>
        <dbReference type="ARBA" id="ARBA00022982"/>
    </source>
</evidence>
<dbReference type="CDD" id="cd03467">
    <property type="entry name" value="Rieske"/>
    <property type="match status" value="1"/>
</dbReference>
<name>A0A5R9ANB0_9MICC</name>
<dbReference type="GO" id="GO:0005886">
    <property type="term" value="C:plasma membrane"/>
    <property type="evidence" value="ECO:0007669"/>
    <property type="project" value="UniProtKB-SubCell"/>
</dbReference>
<feature type="transmembrane region" description="Helical" evidence="20">
    <location>
        <begin position="94"/>
        <end position="115"/>
    </location>
</feature>
<evidence type="ECO:0000259" key="21">
    <source>
        <dbReference type="PROSITE" id="PS51296"/>
    </source>
</evidence>
<dbReference type="RefSeq" id="WP_138169147.1">
    <property type="nucleotide sequence ID" value="NZ_VAWA01000002.1"/>
</dbReference>
<dbReference type="Pfam" id="PF00355">
    <property type="entry name" value="Rieske"/>
    <property type="match status" value="1"/>
</dbReference>
<dbReference type="Proteomes" id="UP000306544">
    <property type="component" value="Unassembled WGS sequence"/>
</dbReference>
<keyword evidence="9" id="KW-0001">2Fe-2S</keyword>
<evidence type="ECO:0000256" key="17">
    <source>
        <dbReference type="ARBA" id="ARBA00023157"/>
    </source>
</evidence>
<keyword evidence="12 20" id="KW-1133">Transmembrane helix</keyword>
<evidence type="ECO:0000313" key="22">
    <source>
        <dbReference type="EMBL" id="TLP79386.1"/>
    </source>
</evidence>
<feature type="domain" description="Rieske" evidence="21">
    <location>
        <begin position="245"/>
        <end position="337"/>
    </location>
</feature>
<comment type="function">
    <text evidence="1">Iron-sulfur subunit of the cytochrome bc1 complex, an essential component of the respiratory electron transport chain required for ATP synthesis. The bc1 complex catalyzes the oxidation of menaquinol and the reduction of cytochrome c in the respiratory chain. The bc1 complex operates through a Q-cycle mechanism that couples electron transfer to generation of the proton gradient that drives ATP synthesis.</text>
</comment>
<evidence type="ECO:0000256" key="16">
    <source>
        <dbReference type="ARBA" id="ARBA00023136"/>
    </source>
</evidence>
<reference evidence="22 23" key="1">
    <citation type="submission" date="2019-05" db="EMBL/GenBank/DDBJ databases">
        <title>Nesterenkonia sp. GY239, isolated from the Southern Atlantic Ocean.</title>
        <authorList>
            <person name="Zhang G."/>
        </authorList>
    </citation>
    <scope>NUCLEOTIDE SEQUENCE [LARGE SCALE GENOMIC DNA]</scope>
    <source>
        <strain evidence="22 23">GY239</strain>
    </source>
</reference>
<evidence type="ECO:0000256" key="19">
    <source>
        <dbReference type="ARBA" id="ARBA00032409"/>
    </source>
</evidence>
<comment type="similarity">
    <text evidence="3">Belongs to the Rieske iron-sulfur protein family.</text>
</comment>
<evidence type="ECO:0000256" key="13">
    <source>
        <dbReference type="ARBA" id="ARBA00023002"/>
    </source>
</evidence>
<keyword evidence="13" id="KW-0560">Oxidoreductase</keyword>
<comment type="subcellular location">
    <subcellularLocation>
        <location evidence="2">Cell membrane</location>
        <topology evidence="2">Multi-pass membrane protein</topology>
    </subcellularLocation>
</comment>
<dbReference type="GO" id="GO:0051537">
    <property type="term" value="F:2 iron, 2 sulfur cluster binding"/>
    <property type="evidence" value="ECO:0007669"/>
    <property type="project" value="UniProtKB-KW"/>
</dbReference>
<dbReference type="EMBL" id="VAWA01000002">
    <property type="protein sequence ID" value="TLP79386.1"/>
    <property type="molecule type" value="Genomic_DNA"/>
</dbReference>
<evidence type="ECO:0000313" key="23">
    <source>
        <dbReference type="Proteomes" id="UP000306544"/>
    </source>
</evidence>
<evidence type="ECO:0000256" key="14">
    <source>
        <dbReference type="ARBA" id="ARBA00023004"/>
    </source>
</evidence>
<evidence type="ECO:0000256" key="3">
    <source>
        <dbReference type="ARBA" id="ARBA00010651"/>
    </source>
</evidence>
<dbReference type="InterPro" id="IPR045603">
    <property type="entry name" value="QcrA_N"/>
</dbReference>
<evidence type="ECO:0000256" key="1">
    <source>
        <dbReference type="ARBA" id="ARBA00002494"/>
    </source>
</evidence>
<evidence type="ECO:0000256" key="9">
    <source>
        <dbReference type="ARBA" id="ARBA00022714"/>
    </source>
</evidence>
<dbReference type="PROSITE" id="PS51296">
    <property type="entry name" value="RIESKE"/>
    <property type="match status" value="1"/>
</dbReference>
<protein>
    <recommendedName>
        <fullName evidence="4">Cytochrome bc1 complex Rieske iron-sulfur subunit</fullName>
    </recommendedName>
    <alternativeName>
        <fullName evidence="18">Cytochrome bc1 reductase complex subunit QcrA</fullName>
    </alternativeName>
    <alternativeName>
        <fullName evidence="19">Rieske iron-sulfur protein</fullName>
    </alternativeName>
</protein>
<keyword evidence="11" id="KW-0249">Electron transport</keyword>
<dbReference type="InterPro" id="IPR017941">
    <property type="entry name" value="Rieske_2Fe-2S"/>
</dbReference>
<evidence type="ECO:0000256" key="15">
    <source>
        <dbReference type="ARBA" id="ARBA00023014"/>
    </source>
</evidence>
<dbReference type="InterPro" id="IPR036922">
    <property type="entry name" value="Rieske_2Fe-2S_sf"/>
</dbReference>
<dbReference type="Gene3D" id="2.102.10.10">
    <property type="entry name" value="Rieske [2Fe-2S] iron-sulphur domain"/>
    <property type="match status" value="1"/>
</dbReference>
<keyword evidence="5" id="KW-0813">Transport</keyword>
<evidence type="ECO:0000256" key="5">
    <source>
        <dbReference type="ARBA" id="ARBA00022448"/>
    </source>
</evidence>
<evidence type="ECO:0000256" key="2">
    <source>
        <dbReference type="ARBA" id="ARBA00004651"/>
    </source>
</evidence>
<dbReference type="GO" id="GO:0016705">
    <property type="term" value="F:oxidoreductase activity, acting on paired donors, with incorporation or reduction of molecular oxygen"/>
    <property type="evidence" value="ECO:0007669"/>
    <property type="project" value="UniProtKB-ARBA"/>
</dbReference>
<keyword evidence="17" id="KW-1015">Disulfide bond</keyword>
<keyword evidence="10" id="KW-0479">Metal-binding</keyword>
<keyword evidence="14" id="KW-0408">Iron</keyword>
<dbReference type="OrthoDB" id="9802613at2"/>
<feature type="transmembrane region" description="Helical" evidence="20">
    <location>
        <begin position="52"/>
        <end position="74"/>
    </location>
</feature>
<evidence type="ECO:0000256" key="4">
    <source>
        <dbReference type="ARBA" id="ARBA00015816"/>
    </source>
</evidence>
<evidence type="ECO:0000256" key="18">
    <source>
        <dbReference type="ARBA" id="ARBA00029586"/>
    </source>
</evidence>